<proteinExistence type="predicted"/>
<dbReference type="OrthoDB" id="679940at2"/>
<evidence type="ECO:0000313" key="1">
    <source>
        <dbReference type="EMBL" id="CAD75333.1"/>
    </source>
</evidence>
<gene>
    <name evidence="1" type="ordered locus">RB7392</name>
</gene>
<reference evidence="1 2" key="1">
    <citation type="journal article" date="2003" name="Proc. Natl. Acad. Sci. U.S.A.">
        <title>Complete genome sequence of the marine planctomycete Pirellula sp. strain 1.</title>
        <authorList>
            <person name="Gloeckner F.O."/>
            <person name="Kube M."/>
            <person name="Bauer M."/>
            <person name="Teeling H."/>
            <person name="Lombardot T."/>
            <person name="Ludwig W."/>
            <person name="Gade D."/>
            <person name="Beck A."/>
            <person name="Borzym K."/>
            <person name="Heitmann K."/>
            <person name="Rabus R."/>
            <person name="Schlesner H."/>
            <person name="Amann R."/>
            <person name="Reinhardt R."/>
        </authorList>
    </citation>
    <scope>NUCLEOTIDE SEQUENCE [LARGE SCALE GENOMIC DNA]</scope>
    <source>
        <strain evidence="2">DSM 10527 / NCIMB 13988 / SH1</strain>
    </source>
</reference>
<dbReference type="AlphaFoldDB" id="Q7UNT5"/>
<dbReference type="EnsemblBacteria" id="CAD75333">
    <property type="protein sequence ID" value="CAD75333"/>
    <property type="gene ID" value="RB7392"/>
</dbReference>
<dbReference type="EMBL" id="BX294146">
    <property type="protein sequence ID" value="CAD75333.1"/>
    <property type="molecule type" value="Genomic_DNA"/>
</dbReference>
<dbReference type="InParanoid" id="Q7UNT5"/>
<name>Q7UNT5_RHOBA</name>
<protein>
    <submittedName>
        <fullName evidence="1">Uncharacterized protein</fullName>
    </submittedName>
</protein>
<dbReference type="HOGENOM" id="CLU_2384189_0_0_0"/>
<sequence length="94" mass="10192">MPTHMFDVAETFDIAGRGLVIATNKTFATLDDVVVRIGDSILIRRASAKDLPTSVVGIEHCDPWSPDRTFAFLVPDGITKSDVSIGSQIWSVDS</sequence>
<dbReference type="PATRIC" id="fig|243090.15.peg.3568"/>
<accession>Q7UNT5</accession>
<dbReference type="KEGG" id="rba:RB7392"/>
<keyword evidence="2" id="KW-1185">Reference proteome</keyword>
<organism evidence="1 2">
    <name type="scientific">Rhodopirellula baltica (strain DSM 10527 / NCIMB 13988 / SH1)</name>
    <dbReference type="NCBI Taxonomy" id="243090"/>
    <lineage>
        <taxon>Bacteria</taxon>
        <taxon>Pseudomonadati</taxon>
        <taxon>Planctomycetota</taxon>
        <taxon>Planctomycetia</taxon>
        <taxon>Pirellulales</taxon>
        <taxon>Pirellulaceae</taxon>
        <taxon>Rhodopirellula</taxon>
    </lineage>
</organism>
<evidence type="ECO:0000313" key="2">
    <source>
        <dbReference type="Proteomes" id="UP000001025"/>
    </source>
</evidence>
<dbReference type="RefSeq" id="WP_011121366.1">
    <property type="nucleotide sequence ID" value="NC_005027.1"/>
</dbReference>
<dbReference type="eggNOG" id="ENOG502ZIZ4">
    <property type="taxonomic scope" value="Bacteria"/>
</dbReference>
<dbReference type="Proteomes" id="UP000001025">
    <property type="component" value="Chromosome"/>
</dbReference>